<gene>
    <name evidence="2" type="ORF">Pth03_11690</name>
</gene>
<reference evidence="2" key="1">
    <citation type="submission" date="2021-01" db="EMBL/GenBank/DDBJ databases">
        <title>Whole genome shotgun sequence of Planotetraspora thailandica NBRC 104271.</title>
        <authorList>
            <person name="Komaki H."/>
            <person name="Tamura T."/>
        </authorList>
    </citation>
    <scope>NUCLEOTIDE SEQUENCE</scope>
    <source>
        <strain evidence="2">NBRC 104271</strain>
    </source>
</reference>
<name>A0A8J3UY49_9ACTN</name>
<dbReference type="AlphaFoldDB" id="A0A8J3UY49"/>
<sequence length="1016" mass="110841">MADLRNYLCWVPGTASATVSTEAVNPSAGVFLATHAPLRIRRSLINGRSLTPTDATVDERTVLQDFLDAKSNTGTLLMPVVGDSGSGKSHLVRWVREHIPPSARRRMIYLEKSETSLKSVVEKLLEGAEGDSLDQLRKDVRSFSEGMTEESLSRRLVNALNEALAKTGPDEVPSKQARILSGPKGLAAVLQDPYIQQYLLASGKYIPQYAAQLLNNRNLENPERPPGFSVEDLPLEVQEVKQASVIAQRLLAKLLSTPSLQQDAVDMLNEHMESAVKSASNIGVGRLVKAMLEVRETYAKQGKEIILLVEDFALIQGVQRELLEALTEAATREGRQRYASMRTLMAVTTGYFRDLPETVMSRVAASTTGYVYDLDRVFDKANTGIEEIASFAGRYLNAARVGREALERTGGQDFSNACESCSFKTECHESFGQTSEGYGLYPFNRSSLLRMVHSVAPPDRPWAFVPRTFLGNVIRPVLIDSADEIRDGAFPTKRFRERFQTAEVDPALPTSVDEFIGNHNHVDPDRHRLVLEFWADAPANPGRIEEGIRQAFGLPAFGEDSLPTSGDGDTSRGTGTINKIMPPSPPSDPVSASLKRKIQSLEDWASRDKVLDSNLSRELRTMVVDAVTRRYLWSSPLMKELGKGEIDKVWPARATTVSIKGATENVAGAEKAPISFSKNATNSQFFQSLLLSQAGAPGARSEATWRLASIAERYAESFSKALVESLESSDESLVMGLRVSLMGAALAGRVWPGMSDTDLTDAAFDDGSTWNRRDLESRVPAWRQLLEKHLRERPTLVVALRSRLGISQGATGAVRMIDAARALPLVLEAARSWRWDASGGVPKWVGNTTVSGLSGLDSVVGQQTSQLKETVAEIRTRAPRGAEGKATVDAVRASLGAADTVGLSPNLVERQRILQLAAAAESADWRAVTIAERDLEAIASTSAEGRFEKAFVAAARDHGTSLQAIRNFLVASDAWLTRALADASERKDAMGDSVTNEVQRLLQEWAALIGAEGTKE</sequence>
<evidence type="ECO:0008006" key="4">
    <source>
        <dbReference type="Google" id="ProtNLM"/>
    </source>
</evidence>
<evidence type="ECO:0000256" key="1">
    <source>
        <dbReference type="SAM" id="MobiDB-lite"/>
    </source>
</evidence>
<dbReference type="SUPFAM" id="SSF52540">
    <property type="entry name" value="P-loop containing nucleoside triphosphate hydrolases"/>
    <property type="match status" value="1"/>
</dbReference>
<dbReference type="EMBL" id="BOOR01000007">
    <property type="protein sequence ID" value="GII52780.1"/>
    <property type="molecule type" value="Genomic_DNA"/>
</dbReference>
<protein>
    <recommendedName>
        <fullName evidence="4">ATP-binding protein</fullName>
    </recommendedName>
</protein>
<keyword evidence="3" id="KW-1185">Reference proteome</keyword>
<feature type="region of interest" description="Disordered" evidence="1">
    <location>
        <begin position="559"/>
        <end position="591"/>
    </location>
</feature>
<evidence type="ECO:0000313" key="3">
    <source>
        <dbReference type="Proteomes" id="UP000605992"/>
    </source>
</evidence>
<feature type="compositionally biased region" description="Low complexity" evidence="1">
    <location>
        <begin position="564"/>
        <end position="576"/>
    </location>
</feature>
<dbReference type="NCBIfam" id="NF041065">
    <property type="entry name" value="DpdH"/>
    <property type="match status" value="1"/>
</dbReference>
<dbReference type="Proteomes" id="UP000605992">
    <property type="component" value="Unassembled WGS sequence"/>
</dbReference>
<organism evidence="2 3">
    <name type="scientific">Planotetraspora thailandica</name>
    <dbReference type="NCBI Taxonomy" id="487172"/>
    <lineage>
        <taxon>Bacteria</taxon>
        <taxon>Bacillati</taxon>
        <taxon>Actinomycetota</taxon>
        <taxon>Actinomycetes</taxon>
        <taxon>Streptosporangiales</taxon>
        <taxon>Streptosporangiaceae</taxon>
        <taxon>Planotetraspora</taxon>
    </lineage>
</organism>
<dbReference type="InterPro" id="IPR027417">
    <property type="entry name" value="P-loop_NTPase"/>
</dbReference>
<proteinExistence type="predicted"/>
<evidence type="ECO:0000313" key="2">
    <source>
        <dbReference type="EMBL" id="GII52780.1"/>
    </source>
</evidence>
<comment type="caution">
    <text evidence="2">The sequence shown here is derived from an EMBL/GenBank/DDBJ whole genome shotgun (WGS) entry which is preliminary data.</text>
</comment>
<accession>A0A8J3UY49</accession>